<dbReference type="InParanoid" id="D2VA97"/>
<dbReference type="eggNOG" id="ENOG502T1BW">
    <property type="taxonomic scope" value="Eukaryota"/>
</dbReference>
<organism evidence="2">
    <name type="scientific">Naegleria gruberi</name>
    <name type="common">Amoeba</name>
    <dbReference type="NCBI Taxonomy" id="5762"/>
    <lineage>
        <taxon>Eukaryota</taxon>
        <taxon>Discoba</taxon>
        <taxon>Heterolobosea</taxon>
        <taxon>Tetramitia</taxon>
        <taxon>Eutetramitia</taxon>
        <taxon>Vahlkampfiidae</taxon>
        <taxon>Naegleria</taxon>
    </lineage>
</organism>
<evidence type="ECO:0000313" key="2">
    <source>
        <dbReference type="Proteomes" id="UP000006671"/>
    </source>
</evidence>
<dbReference type="Proteomes" id="UP000006671">
    <property type="component" value="Unassembled WGS sequence"/>
</dbReference>
<name>D2VA97_NAEGR</name>
<dbReference type="OrthoDB" id="2160551at2759"/>
<proteinExistence type="predicted"/>
<dbReference type="EMBL" id="GG738859">
    <property type="protein sequence ID" value="EFC46391.1"/>
    <property type="molecule type" value="Genomic_DNA"/>
</dbReference>
<keyword evidence="2" id="KW-1185">Reference proteome</keyword>
<reference evidence="1 2" key="1">
    <citation type="journal article" date="2010" name="Cell">
        <title>The genome of Naegleria gruberi illuminates early eukaryotic versatility.</title>
        <authorList>
            <person name="Fritz-Laylin L.K."/>
            <person name="Prochnik S.E."/>
            <person name="Ginger M.L."/>
            <person name="Dacks J.B."/>
            <person name="Carpenter M.L."/>
            <person name="Field M.C."/>
            <person name="Kuo A."/>
            <person name="Paredez A."/>
            <person name="Chapman J."/>
            <person name="Pham J."/>
            <person name="Shu S."/>
            <person name="Neupane R."/>
            <person name="Cipriano M."/>
            <person name="Mancuso J."/>
            <person name="Tu H."/>
            <person name="Salamov A."/>
            <person name="Lindquist E."/>
            <person name="Shapiro H."/>
            <person name="Lucas S."/>
            <person name="Grigoriev I.V."/>
            <person name="Cande W.Z."/>
            <person name="Fulton C."/>
            <person name="Rokhsar D.S."/>
            <person name="Dawson S.C."/>
        </authorList>
    </citation>
    <scope>NUCLEOTIDE SEQUENCE [LARGE SCALE GENOMIC DNA]</scope>
    <source>
        <strain evidence="1 2">NEG-M</strain>
    </source>
</reference>
<dbReference type="SUPFAM" id="SSF56300">
    <property type="entry name" value="Metallo-dependent phosphatases"/>
    <property type="match status" value="1"/>
</dbReference>
<sequence>MDAVIIGGDLYLKNKKESNLDEYSHLDSNKGIDKHRVYFEDKLLPILKQFKHGKVYVCFGNADLYSDVEFMKEKTKETNIVVLYNEMMRVNDDLEIMAYSSIVFMKGHKKDFERFDTKDVKDTLAQNVDSYVIRTKGYTTFDAQQLHDIILNNEYANTRQLLEENPSEDSHFRGKEGFYHFKFDVNDSELVKAFSIERELERIEERYSFSKENCKNQIWICHMPPKDTCCDNISDFHCGSIALRRFIEKHEPAATFHGHFHSSVDSSKGVYCSSIVGNCLSFTSGNYPKSKEIAMIKYDTETKEHSRVLV</sequence>
<dbReference type="KEGG" id="ngr:NAEGRDRAFT_65783"/>
<dbReference type="Gene3D" id="3.60.21.10">
    <property type="match status" value="1"/>
</dbReference>
<gene>
    <name evidence="1" type="ORF">NAEGRDRAFT_65783</name>
</gene>
<dbReference type="VEuPathDB" id="AmoebaDB:NAEGRDRAFT_65783"/>
<accession>D2VA97</accession>
<protein>
    <submittedName>
        <fullName evidence="1">Predicted protein</fullName>
    </submittedName>
</protein>
<dbReference type="RefSeq" id="XP_002679135.1">
    <property type="nucleotide sequence ID" value="XM_002679089.1"/>
</dbReference>
<evidence type="ECO:0000313" key="1">
    <source>
        <dbReference type="EMBL" id="EFC46391.1"/>
    </source>
</evidence>
<dbReference type="GeneID" id="8859387"/>
<dbReference type="InterPro" id="IPR029052">
    <property type="entry name" value="Metallo-depent_PP-like"/>
</dbReference>
<dbReference type="AlphaFoldDB" id="D2VA97"/>